<protein>
    <submittedName>
        <fullName evidence="1">Uncharacterized protein</fullName>
    </submittedName>
</protein>
<dbReference type="GeneID" id="33556712"/>
<dbReference type="RefSeq" id="XP_021874092.1">
    <property type="nucleotide sequence ID" value="XM_022014904.1"/>
</dbReference>
<proteinExistence type="predicted"/>
<keyword evidence="2" id="KW-1185">Reference proteome</keyword>
<sequence>MTAFASLKRSIRRILNHLFERSSMFLLAIISTALVAGVALAETGQLRHRAVQDKAMSRGRYREAEWVEPLTELNALKFHPL</sequence>
<evidence type="ECO:0000313" key="2">
    <source>
        <dbReference type="Proteomes" id="UP000193218"/>
    </source>
</evidence>
<reference evidence="1 2" key="1">
    <citation type="submission" date="2017-03" db="EMBL/GenBank/DDBJ databases">
        <title>Widespread Adenine N6-methylation of Active Genes in Fungi.</title>
        <authorList>
            <consortium name="DOE Joint Genome Institute"/>
            <person name="Mondo S.J."/>
            <person name="Dannebaum R.O."/>
            <person name="Kuo R.C."/>
            <person name="Louie K.B."/>
            <person name="Bewick A.J."/>
            <person name="Labutti K."/>
            <person name="Haridas S."/>
            <person name="Kuo A."/>
            <person name="Salamov A."/>
            <person name="Ahrendt S.R."/>
            <person name="Lau R."/>
            <person name="Bowen B.P."/>
            <person name="Lipzen A."/>
            <person name="Sullivan W."/>
            <person name="Andreopoulos W.B."/>
            <person name="Clum A."/>
            <person name="Lindquist E."/>
            <person name="Daum C."/>
            <person name="Northen T.R."/>
            <person name="Ramamoorthy G."/>
            <person name="Schmitz R.J."/>
            <person name="Gryganskyi A."/>
            <person name="Culley D."/>
            <person name="Magnuson J."/>
            <person name="James T.Y."/>
            <person name="O'Malley M.A."/>
            <person name="Stajich J.E."/>
            <person name="Spatafora J.W."/>
            <person name="Visel A."/>
            <person name="Grigoriev I.V."/>
        </authorList>
    </citation>
    <scope>NUCLEOTIDE SEQUENCE [LARGE SCALE GENOMIC DNA]</scope>
    <source>
        <strain evidence="1 2">NRRL Y-17943</strain>
    </source>
</reference>
<dbReference type="Proteomes" id="UP000193218">
    <property type="component" value="Unassembled WGS sequence"/>
</dbReference>
<comment type="caution">
    <text evidence="1">The sequence shown here is derived from an EMBL/GenBank/DDBJ whole genome shotgun (WGS) entry which is preliminary data.</text>
</comment>
<dbReference type="EMBL" id="NBSH01000002">
    <property type="protein sequence ID" value="ORX40307.1"/>
    <property type="molecule type" value="Genomic_DNA"/>
</dbReference>
<gene>
    <name evidence="1" type="ORF">BD324DRAFT_617260</name>
</gene>
<evidence type="ECO:0000313" key="1">
    <source>
        <dbReference type="EMBL" id="ORX40307.1"/>
    </source>
</evidence>
<name>A0A1Y1URR2_9TREE</name>
<dbReference type="AlphaFoldDB" id="A0A1Y1URR2"/>
<accession>A0A1Y1URR2</accession>
<organism evidence="1 2">
    <name type="scientific">Kockovaella imperatae</name>
    <dbReference type="NCBI Taxonomy" id="4999"/>
    <lineage>
        <taxon>Eukaryota</taxon>
        <taxon>Fungi</taxon>
        <taxon>Dikarya</taxon>
        <taxon>Basidiomycota</taxon>
        <taxon>Agaricomycotina</taxon>
        <taxon>Tremellomycetes</taxon>
        <taxon>Tremellales</taxon>
        <taxon>Cuniculitremaceae</taxon>
        <taxon>Kockovaella</taxon>
    </lineage>
</organism>
<dbReference type="InParanoid" id="A0A1Y1URR2"/>